<comment type="caution">
    <text evidence="1">The sequence shown here is derived from an EMBL/GenBank/DDBJ whole genome shotgun (WGS) entry which is preliminary data.</text>
</comment>
<dbReference type="Proteomes" id="UP000287296">
    <property type="component" value="Unassembled WGS sequence"/>
</dbReference>
<evidence type="ECO:0000313" key="2">
    <source>
        <dbReference type="Proteomes" id="UP000287296"/>
    </source>
</evidence>
<name>A0A429X996_SIMTE</name>
<proteinExistence type="predicted"/>
<protein>
    <recommendedName>
        <fullName evidence="3">WYL domain-containing protein</fullName>
    </recommendedName>
</protein>
<evidence type="ECO:0000313" key="1">
    <source>
        <dbReference type="EMBL" id="RST59962.1"/>
    </source>
</evidence>
<organism evidence="1 2">
    <name type="scientific">Siminovitchia terrae</name>
    <name type="common">Bacillus terrae</name>
    <dbReference type="NCBI Taxonomy" id="1914933"/>
    <lineage>
        <taxon>Bacteria</taxon>
        <taxon>Bacillati</taxon>
        <taxon>Bacillota</taxon>
        <taxon>Bacilli</taxon>
        <taxon>Bacillales</taxon>
        <taxon>Bacillaceae</taxon>
        <taxon>Siminovitchia</taxon>
    </lineage>
</organism>
<dbReference type="OrthoDB" id="2112405at2"/>
<dbReference type="AlphaFoldDB" id="A0A429X996"/>
<evidence type="ECO:0008006" key="3">
    <source>
        <dbReference type="Google" id="ProtNLM"/>
    </source>
</evidence>
<dbReference type="EMBL" id="QYTW02000007">
    <property type="protein sequence ID" value="RST59962.1"/>
    <property type="molecule type" value="Genomic_DNA"/>
</dbReference>
<reference evidence="1 2" key="1">
    <citation type="submission" date="2018-12" db="EMBL/GenBank/DDBJ databases">
        <authorList>
            <person name="Sun L."/>
            <person name="Chen Z."/>
        </authorList>
    </citation>
    <scope>NUCLEOTIDE SEQUENCE [LARGE SCALE GENOMIC DNA]</scope>
    <source>
        <strain evidence="1 2">LMG 29736</strain>
    </source>
</reference>
<sequence length="71" mass="8049">MSGLLKSAAGSSQRLELVYINRDNQLSQRIIKVLAVTESTIKAYCYTKRQFRTFSLENVLSIGPIRRRGVC</sequence>
<accession>A0A429X996</accession>
<gene>
    <name evidence="1" type="ORF">D5F11_009660</name>
</gene>